<evidence type="ECO:0000256" key="3">
    <source>
        <dbReference type="ARBA" id="ARBA00022801"/>
    </source>
</evidence>
<dbReference type="PROSITE" id="PS50600">
    <property type="entry name" value="ULP_PROTEASE"/>
    <property type="match status" value="1"/>
</dbReference>
<evidence type="ECO:0000313" key="7">
    <source>
        <dbReference type="Proteomes" id="UP000683360"/>
    </source>
</evidence>
<evidence type="ECO:0000256" key="4">
    <source>
        <dbReference type="SAM" id="MobiDB-lite"/>
    </source>
</evidence>
<feature type="compositionally biased region" description="Basic and acidic residues" evidence="4">
    <location>
        <begin position="265"/>
        <end position="320"/>
    </location>
</feature>
<comment type="caution">
    <text evidence="6">The sequence shown here is derived from an EMBL/GenBank/DDBJ whole genome shotgun (WGS) entry which is preliminary data.</text>
</comment>
<feature type="domain" description="Ubiquitin-like protease family profile" evidence="5">
    <location>
        <begin position="1"/>
        <end position="195"/>
    </location>
</feature>
<accession>A0A8S3QTA3</accession>
<organism evidence="6 7">
    <name type="scientific">Mytilus edulis</name>
    <name type="common">Blue mussel</name>
    <dbReference type="NCBI Taxonomy" id="6550"/>
    <lineage>
        <taxon>Eukaryota</taxon>
        <taxon>Metazoa</taxon>
        <taxon>Spiralia</taxon>
        <taxon>Lophotrochozoa</taxon>
        <taxon>Mollusca</taxon>
        <taxon>Bivalvia</taxon>
        <taxon>Autobranchia</taxon>
        <taxon>Pteriomorphia</taxon>
        <taxon>Mytilida</taxon>
        <taxon>Mytiloidea</taxon>
        <taxon>Mytilidae</taxon>
        <taxon>Mytilinae</taxon>
        <taxon>Mytilus</taxon>
    </lineage>
</organism>
<dbReference type="GO" id="GO:0008234">
    <property type="term" value="F:cysteine-type peptidase activity"/>
    <property type="evidence" value="ECO:0007669"/>
    <property type="project" value="InterPro"/>
</dbReference>
<feature type="compositionally biased region" description="Basic and acidic residues" evidence="4">
    <location>
        <begin position="368"/>
        <end position="385"/>
    </location>
</feature>
<keyword evidence="2" id="KW-0645">Protease</keyword>
<feature type="compositionally biased region" description="Basic and acidic residues" evidence="4">
    <location>
        <begin position="330"/>
        <end position="358"/>
    </location>
</feature>
<dbReference type="GO" id="GO:0006508">
    <property type="term" value="P:proteolysis"/>
    <property type="evidence" value="ECO:0007669"/>
    <property type="project" value="UniProtKB-KW"/>
</dbReference>
<keyword evidence="7" id="KW-1185">Reference proteome</keyword>
<feature type="region of interest" description="Disordered" evidence="4">
    <location>
        <begin position="247"/>
        <end position="472"/>
    </location>
</feature>
<dbReference type="Pfam" id="PF02902">
    <property type="entry name" value="Peptidase_C48"/>
    <property type="match status" value="1"/>
</dbReference>
<dbReference type="InterPro" id="IPR003653">
    <property type="entry name" value="Peptidase_C48_C"/>
</dbReference>
<comment type="similarity">
    <text evidence="1">Belongs to the peptidase C48 family.</text>
</comment>
<proteinExistence type="inferred from homology"/>
<dbReference type="EMBL" id="CAJPWZ010000704">
    <property type="protein sequence ID" value="CAG2198923.1"/>
    <property type="molecule type" value="Genomic_DNA"/>
</dbReference>
<protein>
    <recommendedName>
        <fullName evidence="5">Ubiquitin-like protease family profile domain-containing protein</fullName>
    </recommendedName>
</protein>
<dbReference type="Gene3D" id="3.40.395.10">
    <property type="entry name" value="Adenoviral Proteinase, Chain A"/>
    <property type="match status" value="1"/>
</dbReference>
<evidence type="ECO:0000256" key="2">
    <source>
        <dbReference type="ARBA" id="ARBA00022670"/>
    </source>
</evidence>
<dbReference type="OrthoDB" id="6155416at2759"/>
<sequence>MKYERIRKNEVREDRIMLAVIKERSKGIIICITLIVKNDYLFKAFLETIWDSWKGNADEKFGTVYGNVLYVSDLMSLKIEEELNDQIINLYCSVLQKRTDQCVQDDIQQYDTVIGCINDGKCHWVAVVMDVQHHIVTIMDPLKISKKLRTYEKNFNYFTKSRDLGTWTICTAVGYPLQNDFSSCGVYCLKFLDRYLSKTDTSLELNVQAERFTIGSEIVQAVQTKGAIMTCFLCAKEPTNMKKLDIQREEKKEQQQKSIQILDENGIKFETMKEREKEEEQKSSENVDESENLRQSKKEKKEEEQKSSENVDESENLRQSKKDKKKKNRKFETIKERQKEEEQKSSENVDESENLRQSKKDKKKKNRKFETIKERQKEEEQKSSENVDQSENLRQSKKDKKKKNRKFETIKERQKEEEQKSSENVDESGIECEKFEEGEKEEQKSTENEDESGLKCKPIEEKEKKNKNRSSEQHIEFGYLWPPYDDIECVYLPLKSLENVDEKGDVDYQVQSLNTLTEALVDKEATKKAVCKKMKGTSAQKRVTLKKLSKEMSYNNKNAVLTYICREIVGHVIAEINKTNVNKAMHGKVLRPFWETIQTMLPGNDLLDT</sequence>
<gene>
    <name evidence="6" type="ORF">MEDL_13660</name>
</gene>
<feature type="compositionally biased region" description="Basic and acidic residues" evidence="4">
    <location>
        <begin position="406"/>
        <end position="423"/>
    </location>
</feature>
<evidence type="ECO:0000313" key="6">
    <source>
        <dbReference type="EMBL" id="CAG2198923.1"/>
    </source>
</evidence>
<evidence type="ECO:0000256" key="1">
    <source>
        <dbReference type="ARBA" id="ARBA00005234"/>
    </source>
</evidence>
<dbReference type="AlphaFoldDB" id="A0A8S3QTA3"/>
<name>A0A8S3QTA3_MYTED</name>
<dbReference type="Proteomes" id="UP000683360">
    <property type="component" value="Unassembled WGS sequence"/>
</dbReference>
<evidence type="ECO:0000259" key="5">
    <source>
        <dbReference type="PROSITE" id="PS50600"/>
    </source>
</evidence>
<dbReference type="SUPFAM" id="SSF54001">
    <property type="entry name" value="Cysteine proteinases"/>
    <property type="match status" value="1"/>
</dbReference>
<feature type="compositionally biased region" description="Basic and acidic residues" evidence="4">
    <location>
        <begin position="431"/>
        <end position="472"/>
    </location>
</feature>
<feature type="compositionally biased region" description="Basic residues" evidence="4">
    <location>
        <begin position="395"/>
        <end position="405"/>
    </location>
</feature>
<reference evidence="6" key="1">
    <citation type="submission" date="2021-03" db="EMBL/GenBank/DDBJ databases">
        <authorList>
            <person name="Bekaert M."/>
        </authorList>
    </citation>
    <scope>NUCLEOTIDE SEQUENCE</scope>
</reference>
<keyword evidence="3" id="KW-0378">Hydrolase</keyword>
<dbReference type="InterPro" id="IPR038765">
    <property type="entry name" value="Papain-like_cys_pep_sf"/>
</dbReference>